<keyword evidence="1" id="KW-0378">Hydrolase</keyword>
<dbReference type="PANTHER" id="PTHR12187:SF11">
    <property type="entry name" value="PHOSPHATIDYLINOSITOL-3,4-BISPHOSPHATE 4-PHOSPHATASE"/>
    <property type="match status" value="1"/>
</dbReference>
<name>A0A0R3T9I7_RODNA</name>
<dbReference type="STRING" id="102285.A0A0R3T9I7"/>
<sequence length="138" mass="15555">MGDNVSEKTPTQQDVCDVLRSLEYALKNGKSKPVEVLRLATEVSSSLNALRFTSCKSAKDRTAMSVSLEQVRWLKDVEGMHKDSFSPALKCLRSTGLRLSNVEKNVNIRKYNFTRLQLLSFPKAYRPPVGTYSMHVQS</sequence>
<evidence type="ECO:0000256" key="2">
    <source>
        <dbReference type="ARBA" id="ARBA00023098"/>
    </source>
</evidence>
<dbReference type="OrthoDB" id="159395at2759"/>
<keyword evidence="2" id="KW-0443">Lipid metabolism</keyword>
<evidence type="ECO:0000313" key="3">
    <source>
        <dbReference type="EMBL" id="VDN99583.1"/>
    </source>
</evidence>
<reference evidence="5" key="1">
    <citation type="submission" date="2017-02" db="UniProtKB">
        <authorList>
            <consortium name="WormBaseParasite"/>
        </authorList>
    </citation>
    <scope>IDENTIFICATION</scope>
</reference>
<reference evidence="3 4" key="2">
    <citation type="submission" date="2018-11" db="EMBL/GenBank/DDBJ databases">
        <authorList>
            <consortium name="Pathogen Informatics"/>
        </authorList>
    </citation>
    <scope>NUCLEOTIDE SEQUENCE [LARGE SCALE GENOMIC DNA]</scope>
</reference>
<dbReference type="Proteomes" id="UP000278807">
    <property type="component" value="Unassembled WGS sequence"/>
</dbReference>
<proteinExistence type="predicted"/>
<protein>
    <submittedName>
        <fullName evidence="5">Origin recognition complex subunit 6</fullName>
    </submittedName>
</protein>
<gene>
    <name evidence="3" type="ORF">HNAJ_LOCUS3724</name>
</gene>
<keyword evidence="4" id="KW-1185">Reference proteome</keyword>
<dbReference type="EMBL" id="UZAE01002273">
    <property type="protein sequence ID" value="VDN99583.1"/>
    <property type="molecule type" value="Genomic_DNA"/>
</dbReference>
<accession>A0A0R3T9I7</accession>
<dbReference type="PANTHER" id="PTHR12187">
    <property type="entry name" value="AGAP000124-PA"/>
    <property type="match status" value="1"/>
</dbReference>
<dbReference type="GO" id="GO:0005737">
    <property type="term" value="C:cytoplasm"/>
    <property type="evidence" value="ECO:0007669"/>
    <property type="project" value="TreeGrafter"/>
</dbReference>
<evidence type="ECO:0000313" key="5">
    <source>
        <dbReference type="WBParaSite" id="HNAJ_0000372601-mRNA-1"/>
    </source>
</evidence>
<dbReference type="AlphaFoldDB" id="A0A0R3T9I7"/>
<dbReference type="InterPro" id="IPR039034">
    <property type="entry name" value="INPP4"/>
</dbReference>
<dbReference type="GO" id="GO:0016316">
    <property type="term" value="F:phosphatidylinositol-3,4-bisphosphate 4-phosphatase activity"/>
    <property type="evidence" value="ECO:0007669"/>
    <property type="project" value="InterPro"/>
</dbReference>
<evidence type="ECO:0000313" key="4">
    <source>
        <dbReference type="Proteomes" id="UP000278807"/>
    </source>
</evidence>
<evidence type="ECO:0000256" key="1">
    <source>
        <dbReference type="ARBA" id="ARBA00022801"/>
    </source>
</evidence>
<dbReference type="WBParaSite" id="HNAJ_0000372601-mRNA-1">
    <property type="protein sequence ID" value="HNAJ_0000372601-mRNA-1"/>
    <property type="gene ID" value="HNAJ_0000372601"/>
</dbReference>
<organism evidence="5">
    <name type="scientific">Rodentolepis nana</name>
    <name type="common">Dwarf tapeworm</name>
    <name type="synonym">Hymenolepis nana</name>
    <dbReference type="NCBI Taxonomy" id="102285"/>
    <lineage>
        <taxon>Eukaryota</taxon>
        <taxon>Metazoa</taxon>
        <taxon>Spiralia</taxon>
        <taxon>Lophotrochozoa</taxon>
        <taxon>Platyhelminthes</taxon>
        <taxon>Cestoda</taxon>
        <taxon>Eucestoda</taxon>
        <taxon>Cyclophyllidea</taxon>
        <taxon>Hymenolepididae</taxon>
        <taxon>Rodentolepis</taxon>
    </lineage>
</organism>